<keyword evidence="1" id="KW-1133">Transmembrane helix</keyword>
<name>A0AAJ4IEM0_9VIBR</name>
<keyword evidence="1" id="KW-0812">Transmembrane</keyword>
<evidence type="ECO:0000256" key="1">
    <source>
        <dbReference type="SAM" id="Phobius"/>
    </source>
</evidence>
<protein>
    <submittedName>
        <fullName evidence="2">DUF3265 domain-containing protein</fullName>
    </submittedName>
</protein>
<accession>A0AAJ4IEM0</accession>
<evidence type="ECO:0000313" key="2">
    <source>
        <dbReference type="EMBL" id="QPL55174.1"/>
    </source>
</evidence>
<feature type="transmembrane region" description="Helical" evidence="1">
    <location>
        <begin position="17"/>
        <end position="38"/>
    </location>
</feature>
<dbReference type="EMBL" id="CP065217">
    <property type="protein sequence ID" value="QPL55174.1"/>
    <property type="molecule type" value="Genomic_DNA"/>
</dbReference>
<evidence type="ECO:0000313" key="3">
    <source>
        <dbReference type="Proteomes" id="UP000594435"/>
    </source>
</evidence>
<organism evidence="2 3">
    <name type="scientific">Vibrio navarrensis</name>
    <dbReference type="NCBI Taxonomy" id="29495"/>
    <lineage>
        <taxon>Bacteria</taxon>
        <taxon>Pseudomonadati</taxon>
        <taxon>Pseudomonadota</taxon>
        <taxon>Gammaproteobacteria</taxon>
        <taxon>Vibrionales</taxon>
        <taxon>Vibrionaceae</taxon>
        <taxon>Vibrio</taxon>
    </lineage>
</organism>
<reference evidence="2 3" key="1">
    <citation type="submission" date="2020-11" db="EMBL/GenBank/DDBJ databases">
        <title>Complete and Circularized Genome Assembly of a human isolate of Vibrio navarrensis biotype pommerensis with MiSeq and MinION Sequence Data.</title>
        <authorList>
            <person name="Schwartz K."/>
            <person name="Borowiak M."/>
            <person name="Deneke C."/>
            <person name="Balau V."/>
            <person name="Metelmann C."/>
            <person name="Strauch E."/>
        </authorList>
    </citation>
    <scope>NUCLEOTIDE SEQUENCE [LARGE SCALE GENOMIC DNA]</scope>
    <source>
        <strain evidence="2 3">20-VB00237</strain>
    </source>
</reference>
<proteinExistence type="predicted"/>
<keyword evidence="1" id="KW-0472">Membrane</keyword>
<dbReference type="Proteomes" id="UP000594435">
    <property type="component" value="Chromosome 1"/>
</dbReference>
<dbReference type="AlphaFoldDB" id="A0AAJ4IEM0"/>
<sequence>MLHLTNASRGTANAWHFYYALVCVVTVLCGKLVVALSAP</sequence>
<gene>
    <name evidence="2" type="ORF">I3X05_09210</name>
</gene>